<sequence length="297" mass="33411">MGSYYSYKYNGKELQETGMYDYGARFYMPDIGRWGVVDPLAEKMTRHSPYNYAFNNPINFIDPDGREGTGWGLKDGTWQFVQGMQEGDAAYQQGEYTDFRADGTLEPNVEISNSSAENTGMTYLGFNGEAHYVPTDGSNGSTGMLGLSNWFRDALASITPSSGTNENFFSFSGGNNDPDKETLNKLRPGDTIESNNMFEYILNGFNRSRTPKGEDGLYQFGIDIQSLNPFKGKDSIALVEQVFKSPYSYPEDTVKMTTPKNKYGDSVRFHNAVKATNDRNTINFYNRTNFLGKSNWK</sequence>
<dbReference type="PANTHER" id="PTHR32305">
    <property type="match status" value="1"/>
</dbReference>
<reference evidence="2" key="1">
    <citation type="submission" date="2015-12" db="EMBL/GenBank/DDBJ databases">
        <title>Genome sequence of a biocontrol rhizobacterium Chryseobacterium kwangjuense strain KJ1R5 isolated from pepper (Capsicum annuum L.).</title>
        <authorList>
            <person name="Jeong J.-J."/>
            <person name="Park H."/>
            <person name="Mannaa M."/>
            <person name="Sang M.K."/>
            <person name="Choi I.-G."/>
            <person name="Kim K.D."/>
        </authorList>
    </citation>
    <scope>NUCLEOTIDE SEQUENCE [LARGE SCALE GENOMIC DNA]</scope>
    <source>
        <strain evidence="2">KJ1R5</strain>
    </source>
</reference>
<dbReference type="NCBIfam" id="TIGR03696">
    <property type="entry name" value="Rhs_assc_core"/>
    <property type="match status" value="1"/>
</dbReference>
<dbReference type="InterPro" id="IPR050708">
    <property type="entry name" value="T6SS_VgrG/RHS"/>
</dbReference>
<evidence type="ECO:0000313" key="1">
    <source>
        <dbReference type="EMBL" id="KXH83741.1"/>
    </source>
</evidence>
<comment type="caution">
    <text evidence="1">The sequence shown here is derived from an EMBL/GenBank/DDBJ whole genome shotgun (WGS) entry which is preliminary data.</text>
</comment>
<dbReference type="AlphaFoldDB" id="A0A135WFQ5"/>
<name>A0A135WFQ5_9FLAO</name>
<proteinExistence type="predicted"/>
<accession>A0A135WFQ5</accession>
<evidence type="ECO:0000313" key="2">
    <source>
        <dbReference type="Proteomes" id="UP000070513"/>
    </source>
</evidence>
<dbReference type="PANTHER" id="PTHR32305:SF15">
    <property type="entry name" value="PROTEIN RHSA-RELATED"/>
    <property type="match status" value="1"/>
</dbReference>
<dbReference type="Proteomes" id="UP000070513">
    <property type="component" value="Unassembled WGS sequence"/>
</dbReference>
<organism evidence="1 2">
    <name type="scientific">Chryseobacterium kwangjuense</name>
    <dbReference type="NCBI Taxonomy" id="267125"/>
    <lineage>
        <taxon>Bacteria</taxon>
        <taxon>Pseudomonadati</taxon>
        <taxon>Bacteroidota</taxon>
        <taxon>Flavobacteriia</taxon>
        <taxon>Flavobacteriales</taxon>
        <taxon>Weeksellaceae</taxon>
        <taxon>Chryseobacterium group</taxon>
        <taxon>Chryseobacterium</taxon>
    </lineage>
</organism>
<gene>
    <name evidence="1" type="ORF">AU378_22655</name>
</gene>
<dbReference type="Gene3D" id="2.180.10.10">
    <property type="entry name" value="RHS repeat-associated core"/>
    <property type="match status" value="1"/>
</dbReference>
<dbReference type="EMBL" id="LPUR01000002">
    <property type="protein sequence ID" value="KXH83741.1"/>
    <property type="molecule type" value="Genomic_DNA"/>
</dbReference>
<evidence type="ECO:0008006" key="3">
    <source>
        <dbReference type="Google" id="ProtNLM"/>
    </source>
</evidence>
<dbReference type="InterPro" id="IPR022385">
    <property type="entry name" value="Rhs_assc_core"/>
</dbReference>
<protein>
    <recommendedName>
        <fullName evidence="3">RHS repeat-associated core domain-containing protein</fullName>
    </recommendedName>
</protein>
<reference evidence="1 2" key="2">
    <citation type="journal article" date="2016" name="Genome Announc.">
        <title>Draft Genome Sequence of a Biocontrol Rhizobacterium, Chryseobacterium kwangjuense Strain KJ1R5, Isolated from Pepper (Capsicum annuum).</title>
        <authorList>
            <person name="Jeong J.J."/>
            <person name="Park H."/>
            <person name="Park B.H."/>
            <person name="Mannaa M."/>
            <person name="Sang M.K."/>
            <person name="Choi I.G."/>
            <person name="Kim K.D."/>
        </authorList>
    </citation>
    <scope>NUCLEOTIDE SEQUENCE [LARGE SCALE GENOMIC DNA]</scope>
    <source>
        <strain evidence="1 2">KJ1R5</strain>
    </source>
</reference>